<dbReference type="EMBL" id="LAZR01001824">
    <property type="protein sequence ID" value="KKN38497.1"/>
    <property type="molecule type" value="Genomic_DNA"/>
</dbReference>
<comment type="caution">
    <text evidence="1">The sequence shown here is derived from an EMBL/GenBank/DDBJ whole genome shotgun (WGS) entry which is preliminary data.</text>
</comment>
<dbReference type="AlphaFoldDB" id="A0A0F9QNA2"/>
<protein>
    <submittedName>
        <fullName evidence="1">Uncharacterized protein</fullName>
    </submittedName>
</protein>
<gene>
    <name evidence="1" type="ORF">LCGC14_0753010</name>
</gene>
<sequence length="118" mass="13682">MSLVVHFATLLKLKYDMECSDDEYVHREATLRVALTDTLEAAELTFQGRANSERQTKNEFMDYEYEYSTREELALALVKEARVCGDDIRWPDGNVSAEIFNFHQMSVRWKGTVIKHGT</sequence>
<organism evidence="1">
    <name type="scientific">marine sediment metagenome</name>
    <dbReference type="NCBI Taxonomy" id="412755"/>
    <lineage>
        <taxon>unclassified sequences</taxon>
        <taxon>metagenomes</taxon>
        <taxon>ecological metagenomes</taxon>
    </lineage>
</organism>
<evidence type="ECO:0000313" key="1">
    <source>
        <dbReference type="EMBL" id="KKN38497.1"/>
    </source>
</evidence>
<reference evidence="1" key="1">
    <citation type="journal article" date="2015" name="Nature">
        <title>Complex archaea that bridge the gap between prokaryotes and eukaryotes.</title>
        <authorList>
            <person name="Spang A."/>
            <person name="Saw J.H."/>
            <person name="Jorgensen S.L."/>
            <person name="Zaremba-Niedzwiedzka K."/>
            <person name="Martijn J."/>
            <person name="Lind A.E."/>
            <person name="van Eijk R."/>
            <person name="Schleper C."/>
            <person name="Guy L."/>
            <person name="Ettema T.J."/>
        </authorList>
    </citation>
    <scope>NUCLEOTIDE SEQUENCE</scope>
</reference>
<name>A0A0F9QNA2_9ZZZZ</name>
<proteinExistence type="predicted"/>
<accession>A0A0F9QNA2</accession>